<protein>
    <submittedName>
        <fullName evidence="2">GNAT family acetyltransferase</fullName>
    </submittedName>
</protein>
<dbReference type="EMBL" id="CP016174">
    <property type="protein sequence ID" value="ANN19903.1"/>
    <property type="molecule type" value="Genomic_DNA"/>
</dbReference>
<dbReference type="InterPro" id="IPR051531">
    <property type="entry name" value="N-acetyltransferase"/>
</dbReference>
<evidence type="ECO:0000313" key="2">
    <source>
        <dbReference type="EMBL" id="ANN19903.1"/>
    </source>
</evidence>
<dbReference type="Proteomes" id="UP000093695">
    <property type="component" value="Chromosome"/>
</dbReference>
<proteinExistence type="predicted"/>
<dbReference type="AlphaFoldDB" id="A0A193C6B0"/>
<sequence length="194" mass="22353">MRVFLETERLLLRQFTGGDVDDLFALYDDPEVMRYLNGGEPADRAEIENHDLPAFLAYYERFPGYGFWAAIEKSSGTFLGWFHFRPLRGHHTDDPELGYRLNRSSWGKGYATEGSLAILEKGFTEFGARRIWAATMAVNLGSRRVMEKIGMRHVRTYHEDFDDPIPGTEEGEVEYAITLEEWRALTRSAPHPED</sequence>
<dbReference type="RefSeq" id="WP_044856145.1">
    <property type="nucleotide sequence ID" value="NZ_CP016174.1"/>
</dbReference>
<dbReference type="SUPFAM" id="SSF55729">
    <property type="entry name" value="Acyl-CoA N-acyltransferases (Nat)"/>
    <property type="match status" value="1"/>
</dbReference>
<dbReference type="PANTHER" id="PTHR43792:SF1">
    <property type="entry name" value="N-ACETYLTRANSFERASE DOMAIN-CONTAINING PROTEIN"/>
    <property type="match status" value="1"/>
</dbReference>
<evidence type="ECO:0000259" key="1">
    <source>
        <dbReference type="PROSITE" id="PS51186"/>
    </source>
</evidence>
<gene>
    <name evidence="2" type="ORF">SD37_32670</name>
</gene>
<dbReference type="InterPro" id="IPR000182">
    <property type="entry name" value="GNAT_dom"/>
</dbReference>
<evidence type="ECO:0000313" key="3">
    <source>
        <dbReference type="Proteomes" id="UP000093695"/>
    </source>
</evidence>
<dbReference type="Pfam" id="PF13302">
    <property type="entry name" value="Acetyltransf_3"/>
    <property type="match status" value="1"/>
</dbReference>
<feature type="domain" description="N-acetyltransferase" evidence="1">
    <location>
        <begin position="10"/>
        <end position="180"/>
    </location>
</feature>
<accession>A0A193C6B0</accession>
<organism evidence="2 3">
    <name type="scientific">Amycolatopsis orientalis</name>
    <name type="common">Nocardia orientalis</name>
    <dbReference type="NCBI Taxonomy" id="31958"/>
    <lineage>
        <taxon>Bacteria</taxon>
        <taxon>Bacillati</taxon>
        <taxon>Actinomycetota</taxon>
        <taxon>Actinomycetes</taxon>
        <taxon>Pseudonocardiales</taxon>
        <taxon>Pseudonocardiaceae</taxon>
        <taxon>Amycolatopsis</taxon>
    </lineage>
</organism>
<name>A0A193C6B0_AMYOR</name>
<dbReference type="STRING" id="31958.SD37_32670"/>
<dbReference type="GO" id="GO:0016747">
    <property type="term" value="F:acyltransferase activity, transferring groups other than amino-acyl groups"/>
    <property type="evidence" value="ECO:0007669"/>
    <property type="project" value="InterPro"/>
</dbReference>
<dbReference type="PROSITE" id="PS51186">
    <property type="entry name" value="GNAT"/>
    <property type="match status" value="1"/>
</dbReference>
<dbReference type="eggNOG" id="COG1670">
    <property type="taxonomic scope" value="Bacteria"/>
</dbReference>
<keyword evidence="2" id="KW-0808">Transferase</keyword>
<dbReference type="InterPro" id="IPR016181">
    <property type="entry name" value="Acyl_CoA_acyltransferase"/>
</dbReference>
<dbReference type="KEGG" id="aori:SD37_32670"/>
<keyword evidence="3" id="KW-1185">Reference proteome</keyword>
<dbReference type="PANTHER" id="PTHR43792">
    <property type="entry name" value="GNAT FAMILY, PUTATIVE (AFU_ORTHOLOGUE AFUA_3G00765)-RELATED-RELATED"/>
    <property type="match status" value="1"/>
</dbReference>
<reference evidence="2 3" key="1">
    <citation type="journal article" date="2015" name="Genome Announc.">
        <title>Draft Genome Sequence of Norvancomycin-Producing Strain Amycolatopsis orientalis CPCC200066.</title>
        <authorList>
            <person name="Lei X."/>
            <person name="Yuan F."/>
            <person name="Shi Y."/>
            <person name="Li X."/>
            <person name="Wang L."/>
            <person name="Hong B."/>
        </authorList>
    </citation>
    <scope>NUCLEOTIDE SEQUENCE [LARGE SCALE GENOMIC DNA]</scope>
    <source>
        <strain evidence="2 3">B-37</strain>
    </source>
</reference>
<dbReference type="Gene3D" id="3.40.630.30">
    <property type="match status" value="1"/>
</dbReference>